<dbReference type="EMBL" id="CP155571">
    <property type="protein sequence ID" value="XFO72854.1"/>
    <property type="molecule type" value="Genomic_DNA"/>
</dbReference>
<protein>
    <submittedName>
        <fullName evidence="1">Uncharacterized protein</fullName>
    </submittedName>
</protein>
<dbReference type="Proteomes" id="UP000216052">
    <property type="component" value="Chromosome"/>
</dbReference>
<organism evidence="1 2">
    <name type="scientific">Sporomusa acidovorans (strain ATCC 49682 / DSM 3132 / Mol)</name>
    <dbReference type="NCBI Taxonomy" id="1123286"/>
    <lineage>
        <taxon>Bacteria</taxon>
        <taxon>Bacillati</taxon>
        <taxon>Bacillota</taxon>
        <taxon>Negativicutes</taxon>
        <taxon>Selenomonadales</taxon>
        <taxon>Sporomusaceae</taxon>
        <taxon>Sporomusa</taxon>
    </lineage>
</organism>
<sequence length="41" mass="4795">MKVIANNGVYFCGKIKELLIELHNMSRTYKTLQELLARARQ</sequence>
<accession>A0ABZ3J468</accession>
<evidence type="ECO:0000313" key="1">
    <source>
        <dbReference type="EMBL" id="XFO72854.1"/>
    </source>
</evidence>
<reference evidence="1" key="1">
    <citation type="submission" date="2024-05" db="EMBL/GenBank/DDBJ databases">
        <title>Isolation and characterization of Sporomusa carbonis sp. nov., a carboxydotrophic hydrogenogen in the genus of Sporomusa isolated from a charcoal burning pile.</title>
        <authorList>
            <person name="Boeer T."/>
            <person name="Rosenbaum F."/>
            <person name="Eysell L."/>
            <person name="Mueller V."/>
            <person name="Daniel R."/>
            <person name="Poehlein A."/>
        </authorList>
    </citation>
    <scope>NUCLEOTIDE SEQUENCE [LARGE SCALE GENOMIC DNA]</scope>
    <source>
        <strain evidence="1">DSM 3132</strain>
    </source>
</reference>
<name>A0ABZ3J468_SPOA4</name>
<dbReference type="RefSeq" id="WP_281241467.1">
    <property type="nucleotide sequence ID" value="NZ_CP155571.1"/>
</dbReference>
<evidence type="ECO:0000313" key="2">
    <source>
        <dbReference type="Proteomes" id="UP000216052"/>
    </source>
</evidence>
<proteinExistence type="predicted"/>
<keyword evidence="2" id="KW-1185">Reference proteome</keyword>
<gene>
    <name evidence="1" type="ORF">SPACI_029080</name>
</gene>